<evidence type="ECO:0000256" key="2">
    <source>
        <dbReference type="SAM" id="Phobius"/>
    </source>
</evidence>
<dbReference type="Proteomes" id="UP000823521">
    <property type="component" value="Unassembled WGS sequence"/>
</dbReference>
<gene>
    <name evidence="3" type="ORF">GSF22_32630</name>
</gene>
<evidence type="ECO:0000313" key="4">
    <source>
        <dbReference type="Proteomes" id="UP000823521"/>
    </source>
</evidence>
<dbReference type="RefSeq" id="WP_208817775.1">
    <property type="nucleotide sequence ID" value="NZ_WVUH01000563.1"/>
</dbReference>
<feature type="transmembrane region" description="Helical" evidence="2">
    <location>
        <begin position="53"/>
        <end position="73"/>
    </location>
</feature>
<dbReference type="EMBL" id="WVUH01000563">
    <property type="protein sequence ID" value="MBO4210704.1"/>
    <property type="molecule type" value="Genomic_DNA"/>
</dbReference>
<feature type="region of interest" description="Disordered" evidence="1">
    <location>
        <begin position="70"/>
        <end position="118"/>
    </location>
</feature>
<sequence length="118" mass="11628">MTTLVNALTAAALGSALVTLVGTGSWRLALRVLLDLLMAAGLLRLAGRPALPALAVVVVVVALRFGLSTALGLGGSGPGSGNQTGRRTDSPGNRAGSGRRTGSGRAGGAGCHPGRCRE</sequence>
<comment type="caution">
    <text evidence="3">The sequence shown here is derived from an EMBL/GenBank/DDBJ whole genome shotgun (WGS) entry which is preliminary data.</text>
</comment>
<keyword evidence="2" id="KW-0812">Transmembrane</keyword>
<evidence type="ECO:0000313" key="3">
    <source>
        <dbReference type="EMBL" id="MBO4210704.1"/>
    </source>
</evidence>
<keyword evidence="2" id="KW-1133">Transmembrane helix</keyword>
<feature type="compositionally biased region" description="Gly residues" evidence="1">
    <location>
        <begin position="99"/>
        <end position="111"/>
    </location>
</feature>
<keyword evidence="4" id="KW-1185">Reference proteome</keyword>
<accession>A0ABS3W1N0</accession>
<name>A0ABS3W1N0_MICEH</name>
<reference evidence="3 4" key="1">
    <citation type="submission" date="2019-12" db="EMBL/GenBank/DDBJ databases">
        <title>Whole genome sequencing of endophytic Actinobacterium Micromonospora sp. MPMI6T.</title>
        <authorList>
            <person name="Evv R."/>
            <person name="Podile A.R."/>
        </authorList>
    </citation>
    <scope>NUCLEOTIDE SEQUENCE [LARGE SCALE GENOMIC DNA]</scope>
    <source>
        <strain evidence="3 4">MPMI6</strain>
    </source>
</reference>
<protein>
    <recommendedName>
        <fullName evidence="5">DUF1622 domain-containing protein</fullName>
    </recommendedName>
</protein>
<proteinExistence type="predicted"/>
<evidence type="ECO:0008006" key="5">
    <source>
        <dbReference type="Google" id="ProtNLM"/>
    </source>
</evidence>
<keyword evidence="2" id="KW-0472">Membrane</keyword>
<organism evidence="3 4">
    <name type="scientific">Micromonospora echinofusca</name>
    <dbReference type="NCBI Taxonomy" id="47858"/>
    <lineage>
        <taxon>Bacteria</taxon>
        <taxon>Bacillati</taxon>
        <taxon>Actinomycetota</taxon>
        <taxon>Actinomycetes</taxon>
        <taxon>Micromonosporales</taxon>
        <taxon>Micromonosporaceae</taxon>
        <taxon>Micromonospora</taxon>
    </lineage>
</organism>
<feature type="compositionally biased region" description="Gly residues" evidence="1">
    <location>
        <begin position="72"/>
        <end position="82"/>
    </location>
</feature>
<evidence type="ECO:0000256" key="1">
    <source>
        <dbReference type="SAM" id="MobiDB-lite"/>
    </source>
</evidence>